<comment type="caution">
    <text evidence="1">The sequence shown here is derived from an EMBL/GenBank/DDBJ whole genome shotgun (WGS) entry which is preliminary data.</text>
</comment>
<keyword evidence="2" id="KW-1185">Reference proteome</keyword>
<dbReference type="AlphaFoldDB" id="A0A0E9MW03"/>
<name>A0A0E9MW03_9BACT</name>
<sequence length="126" mass="14681">MTEYGKVKFYSISATRHGTTVDKVYADVDSSNVKRYFSFYPDRIVMTDEREKGLSYTILFRELPGSYDTTIFHQLSFLDKLVLSQARLLLNTTEFAHLKNPKGATCFEIEVNYLHGFPKHRKFKPL</sequence>
<protein>
    <submittedName>
        <fullName evidence="1">Uncharacterized protein</fullName>
    </submittedName>
</protein>
<dbReference type="Proteomes" id="UP000033121">
    <property type="component" value="Unassembled WGS sequence"/>
</dbReference>
<organism evidence="1 2">
    <name type="scientific">Flavihumibacter petaseus NBRC 106054</name>
    <dbReference type="NCBI Taxonomy" id="1220578"/>
    <lineage>
        <taxon>Bacteria</taxon>
        <taxon>Pseudomonadati</taxon>
        <taxon>Bacteroidota</taxon>
        <taxon>Chitinophagia</taxon>
        <taxon>Chitinophagales</taxon>
        <taxon>Chitinophagaceae</taxon>
        <taxon>Flavihumibacter</taxon>
    </lineage>
</organism>
<reference evidence="1 2" key="1">
    <citation type="submission" date="2015-04" db="EMBL/GenBank/DDBJ databases">
        <title>Whole genome shotgun sequence of Flavihumibacter petaseus NBRC 106054.</title>
        <authorList>
            <person name="Miyazawa S."/>
            <person name="Hosoyama A."/>
            <person name="Hashimoto M."/>
            <person name="Noguchi M."/>
            <person name="Tsuchikane K."/>
            <person name="Ohji S."/>
            <person name="Yamazoe A."/>
            <person name="Ichikawa N."/>
            <person name="Kimura A."/>
            <person name="Fujita N."/>
        </authorList>
    </citation>
    <scope>NUCLEOTIDE SEQUENCE [LARGE SCALE GENOMIC DNA]</scope>
    <source>
        <strain evidence="1 2">NBRC 106054</strain>
    </source>
</reference>
<evidence type="ECO:0000313" key="2">
    <source>
        <dbReference type="Proteomes" id="UP000033121"/>
    </source>
</evidence>
<gene>
    <name evidence="1" type="ORF">FPE01S_01_07880</name>
</gene>
<proteinExistence type="predicted"/>
<accession>A0A0E9MW03</accession>
<evidence type="ECO:0000313" key="1">
    <source>
        <dbReference type="EMBL" id="GAO41774.1"/>
    </source>
</evidence>
<dbReference type="EMBL" id="BBWV01000001">
    <property type="protein sequence ID" value="GAO41774.1"/>
    <property type="molecule type" value="Genomic_DNA"/>
</dbReference>